<dbReference type="PROSITE" id="PS50088">
    <property type="entry name" value="ANK_REPEAT"/>
    <property type="match status" value="1"/>
</dbReference>
<proteinExistence type="predicted"/>
<gene>
    <name evidence="2" type="ORF">WKW80_34865</name>
</gene>
<keyword evidence="1" id="KW-0040">ANK repeat</keyword>
<evidence type="ECO:0000313" key="3">
    <source>
        <dbReference type="Proteomes" id="UP001363010"/>
    </source>
</evidence>
<feature type="repeat" description="ANK" evidence="1">
    <location>
        <begin position="40"/>
        <end position="73"/>
    </location>
</feature>
<dbReference type="Proteomes" id="UP001363010">
    <property type="component" value="Unassembled WGS sequence"/>
</dbReference>
<evidence type="ECO:0000313" key="2">
    <source>
        <dbReference type="EMBL" id="MEJ8827114.1"/>
    </source>
</evidence>
<evidence type="ECO:0000256" key="1">
    <source>
        <dbReference type="PROSITE-ProRule" id="PRU00023"/>
    </source>
</evidence>
<dbReference type="SUPFAM" id="SSF48403">
    <property type="entry name" value="Ankyrin repeat"/>
    <property type="match status" value="1"/>
</dbReference>
<protein>
    <submittedName>
        <fullName evidence="2">Ankyrin repeat domain-containing protein</fullName>
    </submittedName>
</protein>
<reference evidence="2 3" key="1">
    <citation type="submission" date="2024-03" db="EMBL/GenBank/DDBJ databases">
        <title>Novel species of the genus Variovorax.</title>
        <authorList>
            <person name="Liu Q."/>
            <person name="Xin Y.-H."/>
        </authorList>
    </citation>
    <scope>NUCLEOTIDE SEQUENCE [LARGE SCALE GENOMIC DNA]</scope>
    <source>
        <strain evidence="2 3">KACC 18501</strain>
    </source>
</reference>
<dbReference type="InterPro" id="IPR036770">
    <property type="entry name" value="Ankyrin_rpt-contain_sf"/>
</dbReference>
<dbReference type="Gene3D" id="1.25.40.20">
    <property type="entry name" value="Ankyrin repeat-containing domain"/>
    <property type="match status" value="1"/>
</dbReference>
<comment type="caution">
    <text evidence="2">The sequence shown here is derived from an EMBL/GenBank/DDBJ whole genome shotgun (WGS) entry which is preliminary data.</text>
</comment>
<keyword evidence="3" id="KW-1185">Reference proteome</keyword>
<sequence length="202" mass="22933">MRRVRHELADAAKRLDWTRVLTLVADDEQLVNSVRPEGRSGFTPLHQAAYGNAPLDVVHRLISMNAARSVQNSNGERPIDVADRRGHQHLLDALAPHHWHKIPNGILRRIEENFHAVIAGRVRSLIDEHRLRLPQLELLLELERPRMWFAVPGMYGGFSYRFETFGVNAKLVSESWSRMEGGSGQRHEINSAGSVLVEEGFV</sequence>
<name>A0ABU8WAP0_9BURK</name>
<accession>A0ABU8WAP0</accession>
<dbReference type="EMBL" id="JBBKZV010000051">
    <property type="protein sequence ID" value="MEJ8827114.1"/>
    <property type="molecule type" value="Genomic_DNA"/>
</dbReference>
<dbReference type="RefSeq" id="WP_340368153.1">
    <property type="nucleotide sequence ID" value="NZ_JBBKZV010000051.1"/>
</dbReference>
<organism evidence="2 3">
    <name type="scientific">Variovorax humicola</name>
    <dbReference type="NCBI Taxonomy" id="1769758"/>
    <lineage>
        <taxon>Bacteria</taxon>
        <taxon>Pseudomonadati</taxon>
        <taxon>Pseudomonadota</taxon>
        <taxon>Betaproteobacteria</taxon>
        <taxon>Burkholderiales</taxon>
        <taxon>Comamonadaceae</taxon>
        <taxon>Variovorax</taxon>
    </lineage>
</organism>
<dbReference type="Pfam" id="PF00023">
    <property type="entry name" value="Ank"/>
    <property type="match status" value="1"/>
</dbReference>
<dbReference type="InterPro" id="IPR002110">
    <property type="entry name" value="Ankyrin_rpt"/>
</dbReference>